<feature type="domain" description="FDX-ACB" evidence="18">
    <location>
        <begin position="733"/>
        <end position="826"/>
    </location>
</feature>
<evidence type="ECO:0000256" key="12">
    <source>
        <dbReference type="ARBA" id="ARBA00022917"/>
    </source>
</evidence>
<dbReference type="GO" id="GO:0000287">
    <property type="term" value="F:magnesium ion binding"/>
    <property type="evidence" value="ECO:0007669"/>
    <property type="project" value="UniProtKB-UniRule"/>
</dbReference>
<dbReference type="Pfam" id="PF17759">
    <property type="entry name" value="tRNA_synthFbeta"/>
    <property type="match status" value="1"/>
</dbReference>
<dbReference type="InterPro" id="IPR045060">
    <property type="entry name" value="Phe-tRNA-ligase_IIc_bsu"/>
</dbReference>
<dbReference type="SMART" id="SM00896">
    <property type="entry name" value="FDX-ACB"/>
    <property type="match status" value="1"/>
</dbReference>
<dbReference type="InterPro" id="IPR005146">
    <property type="entry name" value="B3/B4_tRNA-bd"/>
</dbReference>
<dbReference type="Proteomes" id="UP000294911">
    <property type="component" value="Unassembled WGS sequence"/>
</dbReference>
<dbReference type="GO" id="GO:0006432">
    <property type="term" value="P:phenylalanyl-tRNA aminoacylation"/>
    <property type="evidence" value="ECO:0007669"/>
    <property type="project" value="UniProtKB-UniRule"/>
</dbReference>
<comment type="cofactor">
    <cofactor evidence="15">
        <name>Mg(2+)</name>
        <dbReference type="ChEBI" id="CHEBI:18420"/>
    </cofactor>
    <text evidence="15">Binds 2 magnesium ions per tetramer.</text>
</comment>
<dbReference type="PROSITE" id="PS51483">
    <property type="entry name" value="B5"/>
    <property type="match status" value="1"/>
</dbReference>
<keyword evidence="10 15" id="KW-0460">Magnesium</keyword>
<dbReference type="RefSeq" id="WP_132880361.1">
    <property type="nucleotide sequence ID" value="NZ_SLXQ01000019.1"/>
</dbReference>
<dbReference type="PANTHER" id="PTHR10947">
    <property type="entry name" value="PHENYLALANYL-TRNA SYNTHETASE BETA CHAIN AND LEUCINE-RICH REPEAT-CONTAINING PROTEIN 47"/>
    <property type="match status" value="1"/>
</dbReference>
<dbReference type="OrthoDB" id="9805455at2"/>
<dbReference type="FunFam" id="2.40.50.140:FF:000045">
    <property type="entry name" value="Phenylalanine--tRNA ligase beta subunit"/>
    <property type="match status" value="1"/>
</dbReference>
<keyword evidence="6 15" id="KW-0436">Ligase</keyword>
<feature type="binding site" evidence="15">
    <location>
        <position position="463"/>
    </location>
    <ligand>
        <name>Mg(2+)</name>
        <dbReference type="ChEBI" id="CHEBI:18420"/>
        <note>shared with alpha subunit</note>
    </ligand>
</feature>
<keyword evidence="5 16" id="KW-0820">tRNA-binding</keyword>
<evidence type="ECO:0000256" key="16">
    <source>
        <dbReference type="PROSITE-ProRule" id="PRU00209"/>
    </source>
</evidence>
<dbReference type="SUPFAM" id="SSF46955">
    <property type="entry name" value="Putative DNA-binding domain"/>
    <property type="match status" value="1"/>
</dbReference>
<evidence type="ECO:0000256" key="6">
    <source>
        <dbReference type="ARBA" id="ARBA00022598"/>
    </source>
</evidence>
<dbReference type="FunFam" id="3.50.40.10:FF:000001">
    <property type="entry name" value="Phenylalanine--tRNA ligase beta subunit"/>
    <property type="match status" value="1"/>
</dbReference>
<feature type="binding site" evidence="15">
    <location>
        <position position="473"/>
    </location>
    <ligand>
        <name>Mg(2+)</name>
        <dbReference type="ChEBI" id="CHEBI:18420"/>
        <note>shared with alpha subunit</note>
    </ligand>
</feature>
<dbReference type="GO" id="GO:0009328">
    <property type="term" value="C:phenylalanine-tRNA ligase complex"/>
    <property type="evidence" value="ECO:0007669"/>
    <property type="project" value="TreeGrafter"/>
</dbReference>
<evidence type="ECO:0000259" key="17">
    <source>
        <dbReference type="PROSITE" id="PS50886"/>
    </source>
</evidence>
<dbReference type="Pfam" id="PF03483">
    <property type="entry name" value="B3_4"/>
    <property type="match status" value="1"/>
</dbReference>
<dbReference type="Gene3D" id="2.40.50.140">
    <property type="entry name" value="Nucleic acid-binding proteins"/>
    <property type="match status" value="1"/>
</dbReference>
<keyword evidence="13 15" id="KW-0030">Aminoacyl-tRNA synthetase</keyword>
<dbReference type="PROSITE" id="PS51447">
    <property type="entry name" value="FDX_ACB"/>
    <property type="match status" value="1"/>
</dbReference>
<dbReference type="EC" id="6.1.1.20" evidence="15"/>
<dbReference type="GO" id="GO:0005524">
    <property type="term" value="F:ATP binding"/>
    <property type="evidence" value="ECO:0007669"/>
    <property type="project" value="UniProtKB-UniRule"/>
</dbReference>
<dbReference type="Gene3D" id="3.30.70.380">
    <property type="entry name" value="Ferrodoxin-fold anticodon-binding domain"/>
    <property type="match status" value="1"/>
</dbReference>
<dbReference type="FunFam" id="3.30.930.10:FF:000130">
    <property type="entry name" value="Phenylalanine--tRNA ligase beta subunit"/>
    <property type="match status" value="1"/>
</dbReference>
<keyword evidence="8 15" id="KW-0547">Nucleotide-binding</keyword>
<protein>
    <recommendedName>
        <fullName evidence="15">Phenylalanine--tRNA ligase beta subunit</fullName>
        <ecNumber evidence="15">6.1.1.20</ecNumber>
    </recommendedName>
    <alternativeName>
        <fullName evidence="15">Phenylalanyl-tRNA synthetase beta subunit</fullName>
        <shortName evidence="15">PheRS</shortName>
    </alternativeName>
</protein>
<keyword evidence="21" id="KW-1185">Reference proteome</keyword>
<evidence type="ECO:0000256" key="14">
    <source>
        <dbReference type="ARBA" id="ARBA00049255"/>
    </source>
</evidence>
<dbReference type="SUPFAM" id="SSF54991">
    <property type="entry name" value="Anticodon-binding domain of PheRS"/>
    <property type="match status" value="1"/>
</dbReference>
<dbReference type="InterPro" id="IPR002547">
    <property type="entry name" value="tRNA-bd_dom"/>
</dbReference>
<evidence type="ECO:0000256" key="13">
    <source>
        <dbReference type="ARBA" id="ARBA00023146"/>
    </source>
</evidence>
<dbReference type="SUPFAM" id="SSF50249">
    <property type="entry name" value="Nucleic acid-binding proteins"/>
    <property type="match status" value="1"/>
</dbReference>
<keyword evidence="9 15" id="KW-0067">ATP-binding</keyword>
<dbReference type="PANTHER" id="PTHR10947:SF0">
    <property type="entry name" value="PHENYLALANINE--TRNA LIGASE BETA SUBUNIT"/>
    <property type="match status" value="1"/>
</dbReference>
<gene>
    <name evidence="15" type="primary">pheT</name>
    <name evidence="20" type="ORF">EV191_11926</name>
</gene>
<dbReference type="InterPro" id="IPR041616">
    <property type="entry name" value="PheRS_beta_core"/>
</dbReference>
<dbReference type="FunFam" id="3.30.70.380:FF:000001">
    <property type="entry name" value="Phenylalanine--tRNA ligase beta subunit"/>
    <property type="match status" value="1"/>
</dbReference>
<dbReference type="Pfam" id="PF01588">
    <property type="entry name" value="tRNA_bind"/>
    <property type="match status" value="1"/>
</dbReference>
<dbReference type="InterPro" id="IPR005147">
    <property type="entry name" value="tRNA_synthase_B5-dom"/>
</dbReference>
<dbReference type="InterPro" id="IPR012340">
    <property type="entry name" value="NA-bd_OB-fold"/>
</dbReference>
<evidence type="ECO:0000256" key="2">
    <source>
        <dbReference type="ARBA" id="ARBA00008653"/>
    </source>
</evidence>
<dbReference type="CDD" id="cd02796">
    <property type="entry name" value="tRNA_bind_bactPheRS"/>
    <property type="match status" value="1"/>
</dbReference>
<dbReference type="AlphaFoldDB" id="A0A4R2QCQ6"/>
<keyword evidence="7 15" id="KW-0479">Metal-binding</keyword>
<dbReference type="InterPro" id="IPR033714">
    <property type="entry name" value="tRNA_bind_bactPheRS"/>
</dbReference>
<dbReference type="InterPro" id="IPR009061">
    <property type="entry name" value="DNA-bd_dom_put_sf"/>
</dbReference>
<keyword evidence="11 16" id="KW-0694">RNA-binding</keyword>
<feature type="binding site" evidence="15">
    <location>
        <position position="469"/>
    </location>
    <ligand>
        <name>Mg(2+)</name>
        <dbReference type="ChEBI" id="CHEBI:18420"/>
        <note>shared with alpha subunit</note>
    </ligand>
</feature>
<evidence type="ECO:0000256" key="3">
    <source>
        <dbReference type="ARBA" id="ARBA00011209"/>
    </source>
</evidence>
<dbReference type="CDD" id="cd00769">
    <property type="entry name" value="PheRS_beta_core"/>
    <property type="match status" value="1"/>
</dbReference>
<dbReference type="HAMAP" id="MF_00283">
    <property type="entry name" value="Phe_tRNA_synth_beta1"/>
    <property type="match status" value="1"/>
</dbReference>
<dbReference type="EMBL" id="SLXQ01000019">
    <property type="protein sequence ID" value="TCP44741.1"/>
    <property type="molecule type" value="Genomic_DNA"/>
</dbReference>
<feature type="binding site" evidence="15">
    <location>
        <position position="472"/>
    </location>
    <ligand>
        <name>Mg(2+)</name>
        <dbReference type="ChEBI" id="CHEBI:18420"/>
        <note>shared with alpha subunit</note>
    </ligand>
</feature>
<evidence type="ECO:0000256" key="1">
    <source>
        <dbReference type="ARBA" id="ARBA00004496"/>
    </source>
</evidence>
<reference evidence="20 21" key="1">
    <citation type="submission" date="2019-03" db="EMBL/GenBank/DDBJ databases">
        <title>Genomic Encyclopedia of Type Strains, Phase IV (KMG-IV): sequencing the most valuable type-strain genomes for metagenomic binning, comparative biology and taxonomic classification.</title>
        <authorList>
            <person name="Goeker M."/>
        </authorList>
    </citation>
    <scope>NUCLEOTIDE SEQUENCE [LARGE SCALE GENOMIC DNA]</scope>
    <source>
        <strain evidence="20 21">DSM 45765</strain>
    </source>
</reference>
<dbReference type="Pfam" id="PF03484">
    <property type="entry name" value="B5"/>
    <property type="match status" value="1"/>
</dbReference>
<dbReference type="GO" id="GO:0000049">
    <property type="term" value="F:tRNA binding"/>
    <property type="evidence" value="ECO:0007669"/>
    <property type="project" value="UniProtKB-UniRule"/>
</dbReference>
<comment type="caution">
    <text evidence="20">The sequence shown here is derived from an EMBL/GenBank/DDBJ whole genome shotgun (WGS) entry which is preliminary data.</text>
</comment>
<dbReference type="InterPro" id="IPR036690">
    <property type="entry name" value="Fdx_antiC-bd_sf"/>
</dbReference>
<evidence type="ECO:0000313" key="20">
    <source>
        <dbReference type="EMBL" id="TCP44741.1"/>
    </source>
</evidence>
<dbReference type="InterPro" id="IPR005121">
    <property type="entry name" value="Fdx_antiC-bd"/>
</dbReference>
<dbReference type="PROSITE" id="PS50886">
    <property type="entry name" value="TRBD"/>
    <property type="match status" value="1"/>
</dbReference>
<evidence type="ECO:0000256" key="5">
    <source>
        <dbReference type="ARBA" id="ARBA00022555"/>
    </source>
</evidence>
<comment type="catalytic activity">
    <reaction evidence="14 15">
        <text>tRNA(Phe) + L-phenylalanine + ATP = L-phenylalanyl-tRNA(Phe) + AMP + diphosphate + H(+)</text>
        <dbReference type="Rhea" id="RHEA:19413"/>
        <dbReference type="Rhea" id="RHEA-COMP:9668"/>
        <dbReference type="Rhea" id="RHEA-COMP:9699"/>
        <dbReference type="ChEBI" id="CHEBI:15378"/>
        <dbReference type="ChEBI" id="CHEBI:30616"/>
        <dbReference type="ChEBI" id="CHEBI:33019"/>
        <dbReference type="ChEBI" id="CHEBI:58095"/>
        <dbReference type="ChEBI" id="CHEBI:78442"/>
        <dbReference type="ChEBI" id="CHEBI:78531"/>
        <dbReference type="ChEBI" id="CHEBI:456215"/>
        <dbReference type="EC" id="6.1.1.20"/>
    </reaction>
</comment>
<evidence type="ECO:0000259" key="19">
    <source>
        <dbReference type="PROSITE" id="PS51483"/>
    </source>
</evidence>
<evidence type="ECO:0000313" key="21">
    <source>
        <dbReference type="Proteomes" id="UP000294911"/>
    </source>
</evidence>
<evidence type="ECO:0000259" key="18">
    <source>
        <dbReference type="PROSITE" id="PS51447"/>
    </source>
</evidence>
<evidence type="ECO:0000256" key="9">
    <source>
        <dbReference type="ARBA" id="ARBA00022840"/>
    </source>
</evidence>
<evidence type="ECO:0000256" key="10">
    <source>
        <dbReference type="ARBA" id="ARBA00022842"/>
    </source>
</evidence>
<evidence type="ECO:0000256" key="4">
    <source>
        <dbReference type="ARBA" id="ARBA00022490"/>
    </source>
</evidence>
<feature type="domain" description="B5" evidence="19">
    <location>
        <begin position="405"/>
        <end position="485"/>
    </location>
</feature>
<dbReference type="NCBIfam" id="TIGR00472">
    <property type="entry name" value="pheT_bact"/>
    <property type="match status" value="1"/>
</dbReference>
<dbReference type="SUPFAM" id="SSF55681">
    <property type="entry name" value="Class II aaRS and biotin synthetases"/>
    <property type="match status" value="1"/>
</dbReference>
<dbReference type="GO" id="GO:0004826">
    <property type="term" value="F:phenylalanine-tRNA ligase activity"/>
    <property type="evidence" value="ECO:0007669"/>
    <property type="project" value="UniProtKB-UniRule"/>
</dbReference>
<keyword evidence="12 15" id="KW-0648">Protein biosynthesis</keyword>
<organism evidence="20 21">
    <name type="scientific">Tamaricihabitans halophyticus</name>
    <dbReference type="NCBI Taxonomy" id="1262583"/>
    <lineage>
        <taxon>Bacteria</taxon>
        <taxon>Bacillati</taxon>
        <taxon>Actinomycetota</taxon>
        <taxon>Actinomycetes</taxon>
        <taxon>Pseudonocardiales</taxon>
        <taxon>Pseudonocardiaceae</taxon>
        <taxon>Tamaricihabitans</taxon>
    </lineage>
</organism>
<dbReference type="SMART" id="SM00873">
    <property type="entry name" value="B3_4"/>
    <property type="match status" value="1"/>
</dbReference>
<comment type="subcellular location">
    <subcellularLocation>
        <location evidence="1 15">Cytoplasm</location>
    </subcellularLocation>
</comment>
<evidence type="ECO:0000256" key="15">
    <source>
        <dbReference type="HAMAP-Rule" id="MF_00283"/>
    </source>
</evidence>
<dbReference type="Pfam" id="PF03147">
    <property type="entry name" value="FDX-ACB"/>
    <property type="match status" value="1"/>
</dbReference>
<feature type="domain" description="TRNA-binding" evidence="17">
    <location>
        <begin position="42"/>
        <end position="154"/>
    </location>
</feature>
<dbReference type="Gene3D" id="3.30.56.10">
    <property type="match status" value="2"/>
</dbReference>
<dbReference type="SMART" id="SM00874">
    <property type="entry name" value="B5"/>
    <property type="match status" value="1"/>
</dbReference>
<accession>A0A4R2QCQ6</accession>
<dbReference type="Gene3D" id="3.30.930.10">
    <property type="entry name" value="Bira Bifunctional Protein, Domain 2"/>
    <property type="match status" value="1"/>
</dbReference>
<keyword evidence="4 15" id="KW-0963">Cytoplasm</keyword>
<evidence type="ECO:0000256" key="11">
    <source>
        <dbReference type="ARBA" id="ARBA00022884"/>
    </source>
</evidence>
<proteinExistence type="inferred from homology"/>
<comment type="subunit">
    <text evidence="3 15">Tetramer of two alpha and two beta subunits.</text>
</comment>
<name>A0A4R2QCQ6_9PSEU</name>
<evidence type="ECO:0000256" key="7">
    <source>
        <dbReference type="ARBA" id="ARBA00022723"/>
    </source>
</evidence>
<dbReference type="InterPro" id="IPR004532">
    <property type="entry name" value="Phe-tRNA-ligase_IIc_bsu_bact"/>
</dbReference>
<dbReference type="InterPro" id="IPR020825">
    <property type="entry name" value="Phe-tRNA_synthase-like_B3/B4"/>
</dbReference>
<evidence type="ECO:0000256" key="8">
    <source>
        <dbReference type="ARBA" id="ARBA00022741"/>
    </source>
</evidence>
<dbReference type="SUPFAM" id="SSF56037">
    <property type="entry name" value="PheT/TilS domain"/>
    <property type="match status" value="1"/>
</dbReference>
<dbReference type="InterPro" id="IPR045864">
    <property type="entry name" value="aa-tRNA-synth_II/BPL/LPL"/>
</dbReference>
<comment type="similarity">
    <text evidence="2 15">Belongs to the phenylalanyl-tRNA synthetase beta subunit family. Type 1 subfamily.</text>
</comment>
<sequence>MRVPVSWLAEHLEIDPEEATAERFAEAFVRVGIEVEGVEELGGITGPVVIGRVSAIEELTEFKKPIRYCQVEISDDDEENGIICGATNFAEGDLVVVALPGAVLPGGFEITARKTYGRTSEGMICSATELGLGDDHSGILVLPSGTAEAGDDAIDVLDLNDTVLDLAPTPDRGYCLSVRGLVRELGCAMDVSFVDPAQFDVPEAEGDAWPVRVADPVGCPRFVVRRASGVDAGAPTPWWMQRRLLLAGMRPISLAVDITNYVMLELGHPLHAFDATALREELVIRRAETGETLTTLDGAERTLDPDDVIICDERGPISIAGTMGGESTEIGSETSDILLEAAHWDPASISRTARRHHLFSEAAKRFERFVDPALPPAALERAARLLRTYGDGTIHPGRTDVGGVPEQAAVTMPIDLPDRVAGIYYARGVTARRLSQVGCRLQVDTSEQGAAQVTATPPSWRNDLRQPADLVEEVLRLEGYDTIPSTLPAVVAGTGLTRAQRRRRGVAKALADEGYVEVLPFPFVAESTWDAFGLADDDPRRRTMRLRNPIEADRDRLTPTLLPGLLDALQRNVARGMRDVALFHIGQVVRPEAEQPDAPELGTAGRPDEAELARLYSAVPPQPQHVAVVLTGSRQRSGWWGKGEPASWADAIQAARTIAASAGVELRIRAAEYQPWHPGRCAELLVGSETVGYAGELHPKTVEALGLPKRTCAMELNLDAVPLPEQHVAPVISAFPPVRQDVAVVVPSEVPAADVAEVLRSGAGELLEDIALFDVYTGEQVDEGSRSLAYAMRFRAADRTLTEDEASVAREAAVTAAAEKFGAKLRG</sequence>
<dbReference type="Gene3D" id="3.50.40.10">
    <property type="entry name" value="Phenylalanyl-trna Synthetase, Chain B, domain 3"/>
    <property type="match status" value="1"/>
</dbReference>